<reference evidence="2 3" key="1">
    <citation type="submission" date="2011-12" db="EMBL/GenBank/DDBJ databases">
        <title>The Genome Sequence of Prevotella micans F0438.</title>
        <authorList>
            <consortium name="The Broad Institute Genome Sequencing Platform"/>
            <person name="Earl A."/>
            <person name="Ward D."/>
            <person name="Feldgarden M."/>
            <person name="Gevers D."/>
            <person name="Izard J."/>
            <person name="Baranova O.V."/>
            <person name="Blanton J.M."/>
            <person name="Wade W.G."/>
            <person name="Dewhirst F.E."/>
            <person name="Young S.K."/>
            <person name="Zeng Q."/>
            <person name="Gargeya S."/>
            <person name="Fitzgerald M."/>
            <person name="Haas B."/>
            <person name="Abouelleil A."/>
            <person name="Alvarado L."/>
            <person name="Arachchi H.M."/>
            <person name="Berlin A."/>
            <person name="Chapman S.B."/>
            <person name="Gearin G."/>
            <person name="Goldberg J."/>
            <person name="Griggs A."/>
            <person name="Gujja S."/>
            <person name="Hansen M."/>
            <person name="Heiman D."/>
            <person name="Howarth C."/>
            <person name="Larimer J."/>
            <person name="Lui A."/>
            <person name="MacDonald P.J.P."/>
            <person name="McCowen C."/>
            <person name="Montmayeur A."/>
            <person name="Murphy C."/>
            <person name="Neiman D."/>
            <person name="Pearson M."/>
            <person name="Priest M."/>
            <person name="Roberts A."/>
            <person name="Saif S."/>
            <person name="Shea T."/>
            <person name="Sisk P."/>
            <person name="Stolte C."/>
            <person name="Sykes S."/>
            <person name="Wortman J."/>
            <person name="Nusbaum C."/>
            <person name="Birren B."/>
        </authorList>
    </citation>
    <scope>NUCLEOTIDE SEQUENCE [LARGE SCALE GENOMIC DNA]</scope>
    <source>
        <strain evidence="2 3">F0438</strain>
    </source>
</reference>
<evidence type="ECO:0000313" key="3">
    <source>
        <dbReference type="Proteomes" id="UP000016023"/>
    </source>
</evidence>
<name>H1Q1L2_9BACT</name>
<dbReference type="AlphaFoldDB" id="H1Q1L2"/>
<accession>H1Q1L2</accession>
<feature type="signal peptide" evidence="1">
    <location>
        <begin position="1"/>
        <end position="26"/>
    </location>
</feature>
<dbReference type="STRING" id="883158.HMPREF9140_00800"/>
<dbReference type="EMBL" id="AGWK01000026">
    <property type="protein sequence ID" value="EHO71859.1"/>
    <property type="molecule type" value="Genomic_DNA"/>
</dbReference>
<dbReference type="HOGENOM" id="CLU_1480755_0_0_10"/>
<dbReference type="PATRIC" id="fig|883158.3.peg.808"/>
<comment type="caution">
    <text evidence="2">The sequence shown here is derived from an EMBL/GenBank/DDBJ whole genome shotgun (WGS) entry which is preliminary data.</text>
</comment>
<evidence type="ECO:0008006" key="4">
    <source>
        <dbReference type="Google" id="ProtNLM"/>
    </source>
</evidence>
<protein>
    <recommendedName>
        <fullName evidence="4">Lipoprotein</fullName>
    </recommendedName>
</protein>
<evidence type="ECO:0000313" key="2">
    <source>
        <dbReference type="EMBL" id="EHO71859.1"/>
    </source>
</evidence>
<keyword evidence="3" id="KW-1185">Reference proteome</keyword>
<evidence type="ECO:0000256" key="1">
    <source>
        <dbReference type="SAM" id="SignalP"/>
    </source>
</evidence>
<organism evidence="2 3">
    <name type="scientific">Prevotella micans F0438</name>
    <dbReference type="NCBI Taxonomy" id="883158"/>
    <lineage>
        <taxon>Bacteria</taxon>
        <taxon>Pseudomonadati</taxon>
        <taxon>Bacteroidota</taxon>
        <taxon>Bacteroidia</taxon>
        <taxon>Bacteroidales</taxon>
        <taxon>Prevotellaceae</taxon>
        <taxon>Prevotella</taxon>
    </lineage>
</organism>
<proteinExistence type="predicted"/>
<keyword evidence="1" id="KW-0732">Signal</keyword>
<gene>
    <name evidence="2" type="ORF">HMPREF9140_00800</name>
</gene>
<feature type="chain" id="PRO_5003552215" description="Lipoprotein" evidence="1">
    <location>
        <begin position="27"/>
        <end position="182"/>
    </location>
</feature>
<dbReference type="Proteomes" id="UP000016023">
    <property type="component" value="Unassembled WGS sequence"/>
</dbReference>
<sequence length="182" mass="21453">MKTFNKSIRTIAGGMLAMALSVILWSCSGSENEENIVPVAKPQTAIINGKEIPILHFYVDYDTDYFITVLFKENEVGDHIRILIDLDRFQKKIIDLTDRREDGDDREWSIHYRKLYKTYFDLTRQTVEKVHCYGGQMWVERDLKNNKYKLIINNLRVKDENYGDKTEYTVSVNAERDIPKYD</sequence>
<dbReference type="RefSeq" id="WP_006951897.1">
    <property type="nucleotide sequence ID" value="NZ_JH594521.1"/>
</dbReference>